<dbReference type="InterPro" id="IPR036412">
    <property type="entry name" value="HAD-like_sf"/>
</dbReference>
<dbReference type="Pfam" id="PF00702">
    <property type="entry name" value="Hydrolase"/>
    <property type="match status" value="1"/>
</dbReference>
<dbReference type="SUPFAM" id="SSF56784">
    <property type="entry name" value="HAD-like"/>
    <property type="match status" value="1"/>
</dbReference>
<dbReference type="GO" id="GO:0016791">
    <property type="term" value="F:phosphatase activity"/>
    <property type="evidence" value="ECO:0007669"/>
    <property type="project" value="TreeGrafter"/>
</dbReference>
<dbReference type="OrthoDB" id="9797743at2"/>
<dbReference type="PANTHER" id="PTHR18901:SF38">
    <property type="entry name" value="PSEUDOURIDINE-5'-PHOSPHATASE"/>
    <property type="match status" value="1"/>
</dbReference>
<organism evidence="1 2">
    <name type="scientific">Bifidobacterium castoris</name>
    <dbReference type="NCBI Taxonomy" id="2306972"/>
    <lineage>
        <taxon>Bacteria</taxon>
        <taxon>Bacillati</taxon>
        <taxon>Actinomycetota</taxon>
        <taxon>Actinomycetes</taxon>
        <taxon>Bifidobacteriales</taxon>
        <taxon>Bifidobacteriaceae</taxon>
        <taxon>Bifidobacterium</taxon>
    </lineage>
</organism>
<dbReference type="AlphaFoldDB" id="A0A430FAJ0"/>
<dbReference type="EMBL" id="QXGI01000001">
    <property type="protein sequence ID" value="RSX49839.1"/>
    <property type="molecule type" value="Genomic_DNA"/>
</dbReference>
<dbReference type="SFLD" id="SFLDG01129">
    <property type="entry name" value="C1.5:_HAD__Beta-PGM__Phosphata"/>
    <property type="match status" value="1"/>
</dbReference>
<dbReference type="PRINTS" id="PR00413">
    <property type="entry name" value="HADHALOGNASE"/>
</dbReference>
<dbReference type="RefSeq" id="WP_126031345.1">
    <property type="nucleotide sequence ID" value="NZ_QXGI01000001.1"/>
</dbReference>
<dbReference type="InterPro" id="IPR023214">
    <property type="entry name" value="HAD_sf"/>
</dbReference>
<evidence type="ECO:0000313" key="2">
    <source>
        <dbReference type="Proteomes" id="UP000288052"/>
    </source>
</evidence>
<dbReference type="CDD" id="cd07505">
    <property type="entry name" value="HAD_BPGM-like"/>
    <property type="match status" value="1"/>
</dbReference>
<dbReference type="SFLD" id="SFLDS00003">
    <property type="entry name" value="Haloacid_Dehalogenase"/>
    <property type="match status" value="1"/>
</dbReference>
<dbReference type="Gene3D" id="1.10.150.240">
    <property type="entry name" value="Putative phosphatase, domain 2"/>
    <property type="match status" value="1"/>
</dbReference>
<keyword evidence="2" id="KW-1185">Reference proteome</keyword>
<reference evidence="1 2" key="1">
    <citation type="submission" date="2018-09" db="EMBL/GenBank/DDBJ databases">
        <title>Characterization of the phylogenetic diversity of five novel species belonging to the genus Bifidobacterium.</title>
        <authorList>
            <person name="Lugli G.A."/>
            <person name="Duranti S."/>
            <person name="Milani C."/>
        </authorList>
    </citation>
    <scope>NUCLEOTIDE SEQUENCE [LARGE SCALE GENOMIC DNA]</scope>
    <source>
        <strain evidence="1 2">2020B</strain>
    </source>
</reference>
<evidence type="ECO:0000313" key="1">
    <source>
        <dbReference type="EMBL" id="RSX49839.1"/>
    </source>
</evidence>
<protein>
    <submittedName>
        <fullName evidence="1">Beta-phosphoglucomutase</fullName>
    </submittedName>
</protein>
<sequence>MARTPRTLLFDMDGTLLDSLHVWEDVDRAFLHRRGITVPDDYMRMVAAMPARDIAAYTIGRFRLTGDTVDGLLAEWEDMALERYTHDVRTKPGALDYVRRMAERGHPMAVVTTMTPRIRAAALDAAGLTGYMRMVIGTEHTPGGKATPGYYRHAAKLMGTTPHRCVTFDDMLAPLKAAREAGLATVAVHDPHAGADMERIRMTAHLTIPGFAHMPDTPPAP</sequence>
<dbReference type="PANTHER" id="PTHR18901">
    <property type="entry name" value="2-DEOXYGLUCOSE-6-PHOSPHATE PHOSPHATASE 2"/>
    <property type="match status" value="1"/>
</dbReference>
<dbReference type="NCBIfam" id="TIGR01509">
    <property type="entry name" value="HAD-SF-IA-v3"/>
    <property type="match status" value="1"/>
</dbReference>
<dbReference type="Gene3D" id="3.40.50.1000">
    <property type="entry name" value="HAD superfamily/HAD-like"/>
    <property type="match status" value="1"/>
</dbReference>
<accession>A0A430FAJ0</accession>
<proteinExistence type="predicted"/>
<dbReference type="Proteomes" id="UP000288052">
    <property type="component" value="Unassembled WGS sequence"/>
</dbReference>
<name>A0A430FAJ0_9BIFI</name>
<comment type="caution">
    <text evidence="1">The sequence shown here is derived from an EMBL/GenBank/DDBJ whole genome shotgun (WGS) entry which is preliminary data.</text>
</comment>
<gene>
    <name evidence="1" type="ORF">D2E22_0300</name>
</gene>
<dbReference type="InterPro" id="IPR006439">
    <property type="entry name" value="HAD-SF_hydro_IA"/>
</dbReference>
<dbReference type="InterPro" id="IPR023198">
    <property type="entry name" value="PGP-like_dom2"/>
</dbReference>